<evidence type="ECO:0008006" key="3">
    <source>
        <dbReference type="Google" id="ProtNLM"/>
    </source>
</evidence>
<accession>A0ABY2QH24</accession>
<protein>
    <recommendedName>
        <fullName evidence="3">SCP domain-containing protein</fullName>
    </recommendedName>
</protein>
<dbReference type="EMBL" id="SSTI01000006">
    <property type="protein sequence ID" value="THG39961.1"/>
    <property type="molecule type" value="Genomic_DNA"/>
</dbReference>
<name>A0ABY2QH24_9SPHN</name>
<evidence type="ECO:0000313" key="1">
    <source>
        <dbReference type="EMBL" id="THG39961.1"/>
    </source>
</evidence>
<sequence>MADLDNSLATMNDAASANDPALQGALRDPIMVDPKLVQQANANTVRPPLQPGSGALPPEGIGQRADAQVAGALRAAPAPTGTCTQCAAARRALTLGALAQSQGASAQCVNNVAYSADWANRLPQGVPLYPDAQISEAAGADRDGCALRVVSFTSAAPVQRLLDWYHTRTSEAGFRSEHQADSGEHILAGTKKNAAFFLIVKPRQNGGSQVDLMADGGG</sequence>
<proteinExistence type="predicted"/>
<keyword evidence="2" id="KW-1185">Reference proteome</keyword>
<dbReference type="RefSeq" id="WP_136451564.1">
    <property type="nucleotide sequence ID" value="NZ_SSTI01000006.1"/>
</dbReference>
<evidence type="ECO:0000313" key="2">
    <source>
        <dbReference type="Proteomes" id="UP000308038"/>
    </source>
</evidence>
<organism evidence="1 2">
    <name type="scientific">Sphingomonas olei</name>
    <dbReference type="NCBI Taxonomy" id="1886787"/>
    <lineage>
        <taxon>Bacteria</taxon>
        <taxon>Pseudomonadati</taxon>
        <taxon>Pseudomonadota</taxon>
        <taxon>Alphaproteobacteria</taxon>
        <taxon>Sphingomonadales</taxon>
        <taxon>Sphingomonadaceae</taxon>
        <taxon>Sphingomonas</taxon>
    </lineage>
</organism>
<gene>
    <name evidence="1" type="ORF">E5988_09900</name>
</gene>
<dbReference type="Proteomes" id="UP000308038">
    <property type="component" value="Unassembled WGS sequence"/>
</dbReference>
<comment type="caution">
    <text evidence="1">The sequence shown here is derived from an EMBL/GenBank/DDBJ whole genome shotgun (WGS) entry which is preliminary data.</text>
</comment>
<reference evidence="1 2" key="1">
    <citation type="submission" date="2019-04" db="EMBL/GenBank/DDBJ databases">
        <title>Microbes associate with the intestines of laboratory mice.</title>
        <authorList>
            <person name="Navarre W."/>
            <person name="Wong E."/>
            <person name="Huang K.C."/>
            <person name="Tropini C."/>
            <person name="Ng K."/>
            <person name="Yu B."/>
        </authorList>
    </citation>
    <scope>NUCLEOTIDE SEQUENCE [LARGE SCALE GENOMIC DNA]</scope>
    <source>
        <strain evidence="1 2">NM83_B4-11</strain>
    </source>
</reference>